<dbReference type="InterPro" id="IPR001163">
    <property type="entry name" value="Sm_dom_euk/arc"/>
</dbReference>
<dbReference type="PANTHER" id="PTHR19446">
    <property type="entry name" value="REVERSE TRANSCRIPTASES"/>
    <property type="match status" value="1"/>
</dbReference>
<dbReference type="PROSITE" id="PS50878">
    <property type="entry name" value="RT_POL"/>
    <property type="match status" value="1"/>
</dbReference>
<feature type="region of interest" description="Disordered" evidence="1">
    <location>
        <begin position="387"/>
        <end position="448"/>
    </location>
</feature>
<dbReference type="Proteomes" id="UP000825438">
    <property type="component" value="Chromosome I"/>
</dbReference>
<feature type="compositionally biased region" description="Low complexity" evidence="1">
    <location>
        <begin position="968"/>
        <end position="979"/>
    </location>
</feature>
<reference evidence="4" key="1">
    <citation type="submission" date="2021-06" db="EMBL/GenBank/DDBJ databases">
        <title>Candida auris outbreak in lebanese hospital.</title>
        <authorList>
            <person name="Finianos M."/>
        </authorList>
    </citation>
    <scope>NUCLEOTIDE SEQUENCE</scope>
    <source>
        <strain evidence="4">CA7LBN</strain>
    </source>
</reference>
<feature type="compositionally biased region" description="Low complexity" evidence="1">
    <location>
        <begin position="278"/>
        <end position="287"/>
    </location>
</feature>
<dbReference type="SMART" id="SM00651">
    <property type="entry name" value="Sm"/>
    <property type="match status" value="1"/>
</dbReference>
<dbReference type="InterPro" id="IPR034110">
    <property type="entry name" value="LSMD1_Sm"/>
</dbReference>
<proteinExistence type="predicted"/>
<organism evidence="4">
    <name type="scientific">Candidozyma auris</name>
    <name type="common">Yeast</name>
    <name type="synonym">Candida auris</name>
    <dbReference type="NCBI Taxonomy" id="498019"/>
    <lineage>
        <taxon>Eukaryota</taxon>
        <taxon>Fungi</taxon>
        <taxon>Dikarya</taxon>
        <taxon>Ascomycota</taxon>
        <taxon>Saccharomycotina</taxon>
        <taxon>Pichiomycetes</taxon>
        <taxon>Metschnikowiaceae</taxon>
        <taxon>Candidozyma</taxon>
    </lineage>
</organism>
<gene>
    <name evidence="4" type="ORF">CA7LBN_001091</name>
</gene>
<dbReference type="Pfam" id="PF01423">
    <property type="entry name" value="LSM"/>
    <property type="match status" value="1"/>
</dbReference>
<feature type="transmembrane region" description="Helical" evidence="2">
    <location>
        <begin position="121"/>
        <end position="138"/>
    </location>
</feature>
<feature type="compositionally biased region" description="Basic and acidic residues" evidence="1">
    <location>
        <begin position="412"/>
        <end position="422"/>
    </location>
</feature>
<dbReference type="SUPFAM" id="SSF50182">
    <property type="entry name" value="Sm-like ribonucleoproteins"/>
    <property type="match status" value="1"/>
</dbReference>
<feature type="compositionally biased region" description="Low complexity" evidence="1">
    <location>
        <begin position="323"/>
        <end position="333"/>
    </location>
</feature>
<protein>
    <recommendedName>
        <fullName evidence="3">Reverse transcriptase domain-containing protein</fullName>
    </recommendedName>
</protein>
<dbReference type="CDD" id="cd01650">
    <property type="entry name" value="RT_nLTR_like"/>
    <property type="match status" value="1"/>
</dbReference>
<feature type="compositionally biased region" description="Polar residues" evidence="1">
    <location>
        <begin position="980"/>
        <end position="1030"/>
    </location>
</feature>
<dbReference type="Gene3D" id="2.30.30.100">
    <property type="match status" value="1"/>
</dbReference>
<evidence type="ECO:0000256" key="2">
    <source>
        <dbReference type="SAM" id="Phobius"/>
    </source>
</evidence>
<dbReference type="GO" id="GO:0031417">
    <property type="term" value="C:NatC complex"/>
    <property type="evidence" value="ECO:0007669"/>
    <property type="project" value="InterPro"/>
</dbReference>
<keyword evidence="2" id="KW-0472">Membrane</keyword>
<sequence length="2243" mass="252780">MDLPIQKYIGSAMRIKMVDDRVVDGVLTVVDPFGNLLLTNSYENSRDKIKTTSIKRREVGLVSIPRDRILKVMVDELIQIMQGSYKNNGLPRPYYMKPHSKRSSAYEKMPQQFFLTNSRKLTGYLVMLFLFGLCMYMISQELKGGEDPIYELVHPSEMQSEKNGDVGKLVDSSKVEDAAEDKAALASKEENVVVEAPKGGSVNEGPVVGNDEGLVVDGKPSNNKNTGKIGAGVQAARGQDQVVEEIVPRSEAQDLSKLLEVSTNAQNPGGFDRPGKGVSVSSSVASVEGGTRQENRNSSLSDPMISEKATKVASSPNRAEGPSSGTQTSQKSSGAQLSYAAAAAGASRGVVSHSVDGVAAVPKNPKKISRKEYYDAIIPKDTDKEQIDFSSNLDPYHAPLESPFPQGEEATPEEKEAREESNRAFLLNEVRNGDKRGKESNGRKKRVQDTYALTPEDAFWHTLNLYPVSEKSHKMMVSNDFFIEETLMEKTIKEKALEASNEKQEALTATMDRIDFHLEEVTDRADNHQISRNHIDQADDLTELFPQCVDELKTAAALFALTKVRVIGNVAHFPNIKSQGWIEELVHSHGAIHRAVRNIQPEEIIQRMETMLEEIRFRSTGGFFSLTRMPISQGTFVQVKVIYNTNTRLPEKRFEQWFLLHCDTLRSWKEYDSKKKEKKYAIAIIDVGSNRLPPRLPNKVARQLSEDPTKDPLASYYHQLMALPSDPDAEIDRAQTVGKALEKILAKEQQVREAIAKLGPNEEYPTECQMEVLIDHCDKPYCRKCRHLDHFTKTCHLRPCDLCHQGKHKAADCPQKCKFYQNQNANKSPVKSNSNKGRQSPQRRKQAPIVDAEGFQQVGRTRKQTPHAQEGGAQKVPPTTNGFGVLEDSSPSNTPIPSAHAPVVNHETSASQDASHNRSKNSNSQPTESTSVQSEADLQTKNTPSYESTSSDEDSSISMDQSEPELPQTQSTGQGTQATIVDSTPEQNPANAPQQDNTDSIPEQNSVNAPEESNPSMSTQSADTMSTIGSISKLGEPFRENARPVSSPSLGPTSEVVVPPPKSTAANENAAEDLQNPPKQTDSPNPFLDAPKEGASHIQHQEDNTTTDVDEPQASPRSPRRGRSNPTTPESRPHKRALWTPLGYGTPQYGSPTKAAQRLAKASTPALKPTVRSGRTDSRSILGPNLLFYSLKNREGEHDGHLDKKVEYPSTDIRIETVTGDHLLVQNLYLPTSDKQLQAEIIRETQANFRHLKDQHPTLQLFYGGDLNHSIDDNTSSERTVRLAINELDNVSGTEDVAKWDRRISKHPTNVSYQNCRRIDRFHAPRNWRQRARCYKTYRHPVITTSHFVIILSLVLDNQSRVHVGKRRFVFPLRRILLPYANKAFRKIPTSLSINEAIFLITSEGLDYIKFMGTLRRMHPRLAAKMISDGRHISKGEYQDQATKAFFQHKRQDPTIYQKVTNAATGTEADDTLGMLEVATEYYRDLYKAPPQVPDSDLQQYLSPVTSQLNDFERATLNRPFTKEELLIAVKGMEKSAAPGADGVQLPVIEYLWESLGPILTREANNIMRTGNLPQNFKKVLITLIPKRGKEGDTDIANLRPISLTNTTLKIVSSAACRRLQKVLDKLIGPNQRGFIKGRFITHNTMEFFTMVRLLKERKDRDRPSYYQAILMADFTKAFDRISHQYINATLEKMELGTKMTGLLMSILKGQFGQIVMNNCGGDYFPLDCGTRQGNPLSPLLFNIALEPFLLHLKILEGVKLSYGDISLGQMQYHAFADDVNIYLSNLSDYQKTARCIKDFERVSNSLVSQSKSKLIGFYNGYSRKEQDILPYPQSYIGREDTQYLGIRLKGVDWSRFIKNLPFMTHKQGYRGLDTINKALGTNMFVSSKTVYKDLVQCMTAKELKKIDVSIQRMFQGIGADKLYARPKKGGFGVIELKVQLQGHRAKVLARTLGDDQSWYVKYMRAKMLHHVVKIFHQNPRANIRNSQGLDWADFLFEANGRYFENLEWTFTPNEIHYINAWKQLVKGSRITHPYTIASRARIEDVSAILSLRGIPSDSERKMLRTGIFKSQSKQRQEKKPPIMPGRFREICPEARPIKKWDKFWKALYKEEWIKRNELGAIHLFNIGSYVPQHDERPSRAAKCLLCLKEVTSDVFLQHIYNECAISQYWWNHLGFPRAMNLREMLAPEDTSFDNLRKLNWFVKIVRITYKGRRQSGNEGVTLPELSNRALRSAMRRVTPMGQ</sequence>
<feature type="region of interest" description="Disordered" evidence="1">
    <location>
        <begin position="824"/>
        <end position="1155"/>
    </location>
</feature>
<dbReference type="InterPro" id="IPR043502">
    <property type="entry name" value="DNA/RNA_pol_sf"/>
</dbReference>
<dbReference type="SUPFAM" id="SSF56219">
    <property type="entry name" value="DNase I-like"/>
    <property type="match status" value="1"/>
</dbReference>
<feature type="compositionally biased region" description="Basic and acidic residues" evidence="1">
    <location>
        <begin position="1090"/>
        <end position="1103"/>
    </location>
</feature>
<dbReference type="InterPro" id="IPR036691">
    <property type="entry name" value="Endo/exonu/phosph_ase_sf"/>
</dbReference>
<feature type="domain" description="Reverse transcriptase" evidence="3">
    <location>
        <begin position="1566"/>
        <end position="1849"/>
    </location>
</feature>
<dbReference type="InterPro" id="IPR000477">
    <property type="entry name" value="RT_dom"/>
</dbReference>
<evidence type="ECO:0000256" key="1">
    <source>
        <dbReference type="SAM" id="MobiDB-lite"/>
    </source>
</evidence>
<dbReference type="EMBL" id="CP076749">
    <property type="protein sequence ID" value="QWW22345.1"/>
    <property type="molecule type" value="Genomic_DNA"/>
</dbReference>
<feature type="region of interest" description="Disordered" evidence="1">
    <location>
        <begin position="214"/>
        <end position="238"/>
    </location>
</feature>
<feature type="region of interest" description="Disordered" evidence="1">
    <location>
        <begin position="264"/>
        <end position="333"/>
    </location>
</feature>
<evidence type="ECO:0000313" key="4">
    <source>
        <dbReference type="EMBL" id="QWW22345.1"/>
    </source>
</evidence>
<feature type="compositionally biased region" description="Basic and acidic residues" evidence="1">
    <location>
        <begin position="431"/>
        <end position="442"/>
    </location>
</feature>
<accession>A0A8F2VZT1</accession>
<feature type="compositionally biased region" description="Polar residues" evidence="1">
    <location>
        <begin position="906"/>
        <end position="944"/>
    </location>
</feature>
<dbReference type="CDD" id="cd06168">
    <property type="entry name" value="LSMD1"/>
    <property type="match status" value="1"/>
</dbReference>
<keyword evidence="2" id="KW-0812">Transmembrane</keyword>
<dbReference type="Pfam" id="PF00078">
    <property type="entry name" value="RVT_1"/>
    <property type="match status" value="1"/>
</dbReference>
<dbReference type="InterPro" id="IPR010920">
    <property type="entry name" value="LSM_dom_sf"/>
</dbReference>
<name>A0A8F2VZT1_CANAR</name>
<dbReference type="SUPFAM" id="SSF56672">
    <property type="entry name" value="DNA/RNA polymerases"/>
    <property type="match status" value="1"/>
</dbReference>
<evidence type="ECO:0000259" key="3">
    <source>
        <dbReference type="PROSITE" id="PS50878"/>
    </source>
</evidence>
<keyword evidence="2" id="KW-1133">Transmembrane helix</keyword>
<feature type="compositionally biased region" description="Polar residues" evidence="1">
    <location>
        <begin position="824"/>
        <end position="840"/>
    </location>
</feature>